<dbReference type="Pfam" id="PF02082">
    <property type="entry name" value="Rrf2"/>
    <property type="match status" value="1"/>
</dbReference>
<dbReference type="PROSITE" id="PS51197">
    <property type="entry name" value="HTH_RRF2_2"/>
    <property type="match status" value="1"/>
</dbReference>
<dbReference type="RefSeq" id="WP_048734285.1">
    <property type="nucleotide sequence ID" value="NZ_JASOMP010000002.1"/>
</dbReference>
<dbReference type="Gene3D" id="1.10.10.10">
    <property type="entry name" value="Winged helix-like DNA-binding domain superfamily/Winged helix DNA-binding domain"/>
    <property type="match status" value="1"/>
</dbReference>
<keyword evidence="1" id="KW-0238">DNA-binding</keyword>
<dbReference type="EMBL" id="JASOOY020000027">
    <property type="protein sequence ID" value="MEO3717368.1"/>
    <property type="molecule type" value="Genomic_DNA"/>
</dbReference>
<dbReference type="AlphaFoldDB" id="A0AAW9SYA6"/>
<organism evidence="4 5">
    <name type="scientific">Corynebacterium amycolatum</name>
    <dbReference type="NCBI Taxonomy" id="43765"/>
    <lineage>
        <taxon>Bacteria</taxon>
        <taxon>Bacillati</taxon>
        <taxon>Actinomycetota</taxon>
        <taxon>Actinomycetes</taxon>
        <taxon>Mycobacteriales</taxon>
        <taxon>Corynebacteriaceae</taxon>
        <taxon>Corynebacterium</taxon>
    </lineage>
</organism>
<dbReference type="InterPro" id="IPR036388">
    <property type="entry name" value="WH-like_DNA-bd_sf"/>
</dbReference>
<dbReference type="GO" id="GO:0003677">
    <property type="term" value="F:DNA binding"/>
    <property type="evidence" value="ECO:0007669"/>
    <property type="project" value="UniProtKB-KW"/>
</dbReference>
<protein>
    <submittedName>
        <fullName evidence="4">Rrf2 family transcriptional regulator</fullName>
    </submittedName>
</protein>
<dbReference type="CDD" id="cd00090">
    <property type="entry name" value="HTH_ARSR"/>
    <property type="match status" value="1"/>
</dbReference>
<dbReference type="Proteomes" id="UP001223646">
    <property type="component" value="Unassembled WGS sequence"/>
</dbReference>
<dbReference type="PANTHER" id="PTHR33221">
    <property type="entry name" value="WINGED HELIX-TURN-HELIX TRANSCRIPTIONAL REGULATOR, RRF2 FAMILY"/>
    <property type="match status" value="1"/>
</dbReference>
<dbReference type="GO" id="GO:0003700">
    <property type="term" value="F:DNA-binding transcription factor activity"/>
    <property type="evidence" value="ECO:0007669"/>
    <property type="project" value="TreeGrafter"/>
</dbReference>
<dbReference type="InterPro" id="IPR036390">
    <property type="entry name" value="WH_DNA-bd_sf"/>
</dbReference>
<feature type="region of interest" description="Disordered" evidence="3">
    <location>
        <begin position="135"/>
        <end position="157"/>
    </location>
</feature>
<comment type="caution">
    <text evidence="4">The sequence shown here is derived from an EMBL/GenBank/DDBJ whole genome shotgun (WGS) entry which is preliminary data.</text>
</comment>
<reference evidence="4" key="2">
    <citation type="submission" date="2024-05" db="EMBL/GenBank/DDBJ databases">
        <authorList>
            <person name="Wolfe A."/>
        </authorList>
    </citation>
    <scope>NUCLEOTIDE SEQUENCE</scope>
    <source>
        <strain evidence="4">UMB1064</strain>
    </source>
</reference>
<dbReference type="InterPro" id="IPR011991">
    <property type="entry name" value="ArsR-like_HTH"/>
</dbReference>
<evidence type="ECO:0000256" key="2">
    <source>
        <dbReference type="ARBA" id="ARBA00034078"/>
    </source>
</evidence>
<feature type="compositionally biased region" description="Polar residues" evidence="3">
    <location>
        <begin position="148"/>
        <end position="157"/>
    </location>
</feature>
<gene>
    <name evidence="4" type="ORF">QP460_007195</name>
</gene>
<dbReference type="InterPro" id="IPR000944">
    <property type="entry name" value="Tscrpt_reg_Rrf2"/>
</dbReference>
<name>A0AAW9SYA6_CORAY</name>
<reference evidence="4" key="1">
    <citation type="submission" date="2023-05" db="EMBL/GenBank/DDBJ databases">
        <authorList>
            <person name="Du J."/>
        </authorList>
    </citation>
    <scope>NUCLEOTIDE SEQUENCE</scope>
    <source>
        <strain evidence="4">UMB1064</strain>
    </source>
</reference>
<evidence type="ECO:0000256" key="1">
    <source>
        <dbReference type="ARBA" id="ARBA00023125"/>
    </source>
</evidence>
<evidence type="ECO:0000256" key="3">
    <source>
        <dbReference type="SAM" id="MobiDB-lite"/>
    </source>
</evidence>
<sequence>MQLTLFSDLSLRVITLMAMGEPGRKYTAAEVAESLNASRAHVSKVVSRLVELGFLEAVKGRNGGIYLRESATEKSVGKLLRTLENNEVVDCVGTDCPLLPTCLLRGKLAAAQEAFFAALDPVLIADLIPPESANGVNANRPEGGGPQGSTQLNIRPV</sequence>
<proteinExistence type="predicted"/>
<evidence type="ECO:0000313" key="4">
    <source>
        <dbReference type="EMBL" id="MEO3717368.1"/>
    </source>
</evidence>
<dbReference type="GO" id="GO:0005829">
    <property type="term" value="C:cytosol"/>
    <property type="evidence" value="ECO:0007669"/>
    <property type="project" value="TreeGrafter"/>
</dbReference>
<dbReference type="PANTHER" id="PTHR33221:SF4">
    <property type="entry name" value="HTH-TYPE TRANSCRIPTIONAL REPRESSOR NSRR"/>
    <property type="match status" value="1"/>
</dbReference>
<dbReference type="SUPFAM" id="SSF46785">
    <property type="entry name" value="Winged helix' DNA-binding domain"/>
    <property type="match status" value="1"/>
</dbReference>
<evidence type="ECO:0000313" key="5">
    <source>
        <dbReference type="Proteomes" id="UP001223646"/>
    </source>
</evidence>
<accession>A0AAW9SYA6</accession>
<comment type="cofactor">
    <cofactor evidence="2">
        <name>[2Fe-2S] cluster</name>
        <dbReference type="ChEBI" id="CHEBI:190135"/>
    </cofactor>
</comment>